<dbReference type="Proteomes" id="UP000309038">
    <property type="component" value="Unassembled WGS sequence"/>
</dbReference>
<dbReference type="Pfam" id="PF01814">
    <property type="entry name" value="Hemerythrin"/>
    <property type="match status" value="1"/>
</dbReference>
<dbReference type="InterPro" id="IPR012312">
    <property type="entry name" value="Hemerythrin-like"/>
</dbReference>
<comment type="caution">
    <text evidence="2">The sequence shown here is derived from an EMBL/GenBank/DDBJ whole genome shotgun (WGS) entry which is preliminary data.</text>
</comment>
<dbReference type="PANTHER" id="PTHR38048:SF2">
    <property type="entry name" value="HEMERYTHRIN-LIKE DOMAIN-CONTAINING PROTEIN"/>
    <property type="match status" value="1"/>
</dbReference>
<evidence type="ECO:0000313" key="3">
    <source>
        <dbReference type="Proteomes" id="UP000309038"/>
    </source>
</evidence>
<sequence length="217" mass="25530">MATPTDTYELLQFNMIRAHDTFKLGYEKIVTLLADPPQNDIKNFLGYCEAWALSVVDHHDSEELVVFPFLNQKMDFSREEEQHKVIHDTLEKLLAIIQSAKEKPAQFKLDEMRELMVNFKEPLVVHLDEEVEHISADKLREAQFQESEIKTMISQLEAHAKSSGNPFLQVPYMRSHTPPEYKDSWPPMPWFLRKVMIPYMLAKRYSGYWKYSPYAMS</sequence>
<proteinExistence type="predicted"/>
<keyword evidence="3" id="KW-1185">Reference proteome</keyword>
<dbReference type="PANTHER" id="PTHR38048">
    <property type="entry name" value="EXPRESSED PROTEIN"/>
    <property type="match status" value="1"/>
</dbReference>
<reference evidence="2 3" key="1">
    <citation type="submission" date="2019-02" db="EMBL/GenBank/DDBJ databases">
        <title>Genome sequencing of the rare red list fungi Phlebia centrifuga.</title>
        <authorList>
            <person name="Buettner E."/>
            <person name="Kellner H."/>
        </authorList>
    </citation>
    <scope>NUCLEOTIDE SEQUENCE [LARGE SCALE GENOMIC DNA]</scope>
    <source>
        <strain evidence="2 3">DSM 108282</strain>
    </source>
</reference>
<feature type="domain" description="Hemerythrin-like" evidence="1">
    <location>
        <begin position="15"/>
        <end position="131"/>
    </location>
</feature>
<gene>
    <name evidence="2" type="ORF">EW026_g1240</name>
</gene>
<name>A0A4V3XBC7_9APHY</name>
<protein>
    <recommendedName>
        <fullName evidence="1">Hemerythrin-like domain-containing protein</fullName>
    </recommendedName>
</protein>
<dbReference type="Gene3D" id="1.20.120.520">
    <property type="entry name" value="nmb1532 protein domain like"/>
    <property type="match status" value="1"/>
</dbReference>
<evidence type="ECO:0000259" key="1">
    <source>
        <dbReference type="Pfam" id="PF01814"/>
    </source>
</evidence>
<dbReference type="EMBL" id="SGPJ01000023">
    <property type="protein sequence ID" value="THH01463.1"/>
    <property type="molecule type" value="Genomic_DNA"/>
</dbReference>
<dbReference type="AlphaFoldDB" id="A0A4V3XBC7"/>
<dbReference type="InterPro" id="IPR053206">
    <property type="entry name" value="Dimeric_xanthone_biosynth"/>
</dbReference>
<accession>A0A4V3XBC7</accession>
<organism evidence="2 3">
    <name type="scientific">Hermanssonia centrifuga</name>
    <dbReference type="NCBI Taxonomy" id="98765"/>
    <lineage>
        <taxon>Eukaryota</taxon>
        <taxon>Fungi</taxon>
        <taxon>Dikarya</taxon>
        <taxon>Basidiomycota</taxon>
        <taxon>Agaricomycotina</taxon>
        <taxon>Agaricomycetes</taxon>
        <taxon>Polyporales</taxon>
        <taxon>Meruliaceae</taxon>
        <taxon>Hermanssonia</taxon>
    </lineage>
</organism>
<evidence type="ECO:0000313" key="2">
    <source>
        <dbReference type="EMBL" id="THH01463.1"/>
    </source>
</evidence>